<sequence length="259" mass="27330">MIRARPCTSSVMTPAWDPVNDRASTPRFAIAIASSAIEMRSPAVSSMSSSRFGGTGEISWARSRSSSVVSPMAETTTTTSSPARFASVIRFATRLMDSALATDEPPYFWTMRATVSTPGCSGRGDHDGLRRNVVLSALEHMRVTGESMTAHTAERSRSASRIPRHRRVARSSATLQNPHTIGTANDAPARAAGPSVGPWRSRGRSQGQTRARERSRAQGRALGPALGPGRRSAMGVGGASWSTGPIGPSVPSGPSRVST</sequence>
<evidence type="ECO:0000256" key="1">
    <source>
        <dbReference type="SAM" id="MobiDB-lite"/>
    </source>
</evidence>
<reference evidence="2" key="1">
    <citation type="submission" date="2016-10" db="EMBL/GenBank/DDBJ databases">
        <title>Sequence of Gallionella enrichment culture.</title>
        <authorList>
            <person name="Poehlein A."/>
            <person name="Muehling M."/>
            <person name="Daniel R."/>
        </authorList>
    </citation>
    <scope>NUCLEOTIDE SEQUENCE</scope>
</reference>
<feature type="compositionally biased region" description="Polar residues" evidence="1">
    <location>
        <begin position="171"/>
        <end position="183"/>
    </location>
</feature>
<feature type="compositionally biased region" description="Low complexity" evidence="1">
    <location>
        <begin position="242"/>
        <end position="259"/>
    </location>
</feature>
<feature type="region of interest" description="Disordered" evidence="1">
    <location>
        <begin position="143"/>
        <end position="259"/>
    </location>
</feature>
<accession>A0A1J5P1B9</accession>
<organism evidence="2">
    <name type="scientific">mine drainage metagenome</name>
    <dbReference type="NCBI Taxonomy" id="410659"/>
    <lineage>
        <taxon>unclassified sequences</taxon>
        <taxon>metagenomes</taxon>
        <taxon>ecological metagenomes</taxon>
    </lineage>
</organism>
<dbReference type="AlphaFoldDB" id="A0A1J5P1B9"/>
<name>A0A1J5P1B9_9ZZZZ</name>
<proteinExistence type="predicted"/>
<comment type="caution">
    <text evidence="2">The sequence shown here is derived from an EMBL/GenBank/DDBJ whole genome shotgun (WGS) entry which is preliminary data.</text>
</comment>
<dbReference type="EMBL" id="MLJW01008172">
    <property type="protein sequence ID" value="OIQ64376.1"/>
    <property type="molecule type" value="Genomic_DNA"/>
</dbReference>
<protein>
    <submittedName>
        <fullName evidence="2">Uncharacterized protein</fullName>
    </submittedName>
</protein>
<evidence type="ECO:0000313" key="2">
    <source>
        <dbReference type="EMBL" id="OIQ64376.1"/>
    </source>
</evidence>
<gene>
    <name evidence="2" type="ORF">GALL_540730</name>
</gene>